<feature type="region of interest" description="Disordered" evidence="11">
    <location>
        <begin position="335"/>
        <end position="383"/>
    </location>
</feature>
<evidence type="ECO:0000313" key="14">
    <source>
        <dbReference type="Proteomes" id="UP000070501"/>
    </source>
</evidence>
<keyword evidence="14" id="KW-1185">Reference proteome</keyword>
<evidence type="ECO:0000313" key="13">
    <source>
        <dbReference type="EMBL" id="KXJ95323.1"/>
    </source>
</evidence>
<dbReference type="FunFam" id="3.30.300.110:FF:000001">
    <property type="entry name" value="tRNA (guanine(37)-N1)-methyltransferase"/>
    <property type="match status" value="1"/>
</dbReference>
<dbReference type="InterPro" id="IPR030382">
    <property type="entry name" value="MeTrfase_TRM5/TYW2"/>
</dbReference>
<dbReference type="GO" id="GO:0005759">
    <property type="term" value="C:mitochondrial matrix"/>
    <property type="evidence" value="ECO:0007669"/>
    <property type="project" value="UniProtKB-SubCell"/>
</dbReference>
<dbReference type="HAMAP" id="MF_03152">
    <property type="entry name" value="TRM5"/>
    <property type="match status" value="1"/>
</dbReference>
<comment type="subcellular location">
    <subcellularLocation>
        <location evidence="10">Mitochondrion matrix</location>
    </subcellularLocation>
    <subcellularLocation>
        <location evidence="10">Nucleus</location>
    </subcellularLocation>
    <subcellularLocation>
        <location evidence="10">Cytoplasm</location>
    </subcellularLocation>
    <text evidence="10">Predominantly in the mitochondria and in the nucleus.</text>
</comment>
<keyword evidence="6 10" id="KW-0819">tRNA processing</keyword>
<dbReference type="STRING" id="196109.A0A136JDS4"/>
<evidence type="ECO:0000256" key="5">
    <source>
        <dbReference type="ARBA" id="ARBA00022691"/>
    </source>
</evidence>
<evidence type="ECO:0000256" key="3">
    <source>
        <dbReference type="ARBA" id="ARBA00022603"/>
    </source>
</evidence>
<comment type="similarity">
    <text evidence="10">Belongs to the TRM5 / TYW2 family.</text>
</comment>
<comment type="function">
    <text evidence="10">Specifically methylates the N1 position of guanosine-37 in various cytoplasmic and mitochondrial tRNAs. Methylation is not dependent on the nature of the nucleoside 5' of the target nucleoside. This is the first step in the biosynthesis of wybutosine (yW), a modified base adjacent to the anticodon of tRNAs and required for accurate decoding.</text>
</comment>
<feature type="binding site" evidence="10">
    <location>
        <position position="392"/>
    </location>
    <ligand>
        <name>S-adenosyl-L-methionine</name>
        <dbReference type="ChEBI" id="CHEBI:59789"/>
    </ligand>
</feature>
<feature type="domain" description="SAM-dependent methyltransferase TRM5/TYW2-type" evidence="12">
    <location>
        <begin position="155"/>
        <end position="493"/>
    </location>
</feature>
<dbReference type="GO" id="GO:0005634">
    <property type="term" value="C:nucleus"/>
    <property type="evidence" value="ECO:0007669"/>
    <property type="project" value="UniProtKB-SubCell"/>
</dbReference>
<dbReference type="EMBL" id="KQ964246">
    <property type="protein sequence ID" value="KXJ95323.1"/>
    <property type="molecule type" value="Genomic_DNA"/>
</dbReference>
<dbReference type="InterPro" id="IPR056743">
    <property type="entry name" value="TRM5-TYW2-like_MTfase"/>
</dbReference>
<dbReference type="InterPro" id="IPR029063">
    <property type="entry name" value="SAM-dependent_MTases_sf"/>
</dbReference>
<dbReference type="InParanoid" id="A0A136JDS4"/>
<comment type="similarity">
    <text evidence="1">Belongs to the class I-like SAM-binding methyltransferase superfamily. TRM5/TYW2 family.</text>
</comment>
<organism evidence="13 14">
    <name type="scientific">Microdochium bolleyi</name>
    <dbReference type="NCBI Taxonomy" id="196109"/>
    <lineage>
        <taxon>Eukaryota</taxon>
        <taxon>Fungi</taxon>
        <taxon>Dikarya</taxon>
        <taxon>Ascomycota</taxon>
        <taxon>Pezizomycotina</taxon>
        <taxon>Sordariomycetes</taxon>
        <taxon>Xylariomycetidae</taxon>
        <taxon>Xylariales</taxon>
        <taxon>Microdochiaceae</taxon>
        <taxon>Microdochium</taxon>
    </lineage>
</organism>
<dbReference type="Proteomes" id="UP000070501">
    <property type="component" value="Unassembled WGS sequence"/>
</dbReference>
<accession>A0A136JDS4</accession>
<sequence>MAQLQDSSAETETAMAFRPPVVRSAAGILDRALFSKTIRLAAAAVNDKTKIAKWRKTLEKGNEMLHVERLQAIRPHPDPALAARGSKCLLLDARIKHDNPETWGPCLKEAVGEQEVGVVPFDLTLQYDYWSYDDVMSSLIPPEAVDDHDGIPVGFNTAGHIAHLNLRDAYLPYKKLIAEVLVDKNPNIRTVINKTADVGNESEFRTFTYEVLAGDEDLNVEVRENDCTFRFDYSKVYWNSKLHGEHSRLIDLFQPGEVVCDVMAGIGPFAVPAGKKGVFVWANDYNPESFNCLEDAIKRNKVSQYVRPFNRDGKVFINEAADSVFAAFQNGECAVPEPSRKEKRDKRRDHLTKSGKDSAAAAPPAAVAEAAARAEPPKSTPVPPTISHFVMNLPASAITFLPDYRGVYAGKEELFEPHTSTKLPMVHVHCFAPKQVSNNDEAPLLDVCERISAELGVNFTSGNPESPGKAAIHNVRTVAPNKDMFCASFRIPAEVAFAARS</sequence>
<evidence type="ECO:0000256" key="7">
    <source>
        <dbReference type="ARBA" id="ARBA00023128"/>
    </source>
</evidence>
<feature type="compositionally biased region" description="Basic residues" evidence="11">
    <location>
        <begin position="341"/>
        <end position="350"/>
    </location>
</feature>
<evidence type="ECO:0000256" key="2">
    <source>
        <dbReference type="ARBA" id="ARBA00022490"/>
    </source>
</evidence>
<keyword evidence="2 10" id="KW-0963">Cytoplasm</keyword>
<comment type="subunit">
    <text evidence="10">Monomer.</text>
</comment>
<keyword evidence="7 10" id="KW-0496">Mitochondrion</keyword>
<dbReference type="PANTHER" id="PTHR23245">
    <property type="entry name" value="TRNA METHYLTRANSFERASE"/>
    <property type="match status" value="1"/>
</dbReference>
<comment type="caution">
    <text evidence="10">Lacks conserved residue(s) required for the propagation of feature annotation.</text>
</comment>
<reference evidence="14" key="1">
    <citation type="submission" date="2016-02" db="EMBL/GenBank/DDBJ databases">
        <title>Draft genome sequence of Microdochium bolleyi, a fungal endophyte of beachgrass.</title>
        <authorList>
            <consortium name="DOE Joint Genome Institute"/>
            <person name="David A.S."/>
            <person name="May G."/>
            <person name="Haridas S."/>
            <person name="Lim J."/>
            <person name="Wang M."/>
            <person name="Labutti K."/>
            <person name="Lipzen A."/>
            <person name="Barry K."/>
            <person name="Grigoriev I.V."/>
        </authorList>
    </citation>
    <scope>NUCLEOTIDE SEQUENCE [LARGE SCALE GENOMIC DNA]</scope>
    <source>
        <strain evidence="14">J235TASD1</strain>
    </source>
</reference>
<proteinExistence type="inferred from homology"/>
<gene>
    <name evidence="10" type="primary">TRM5</name>
    <name evidence="13" type="ORF">Micbo1qcDRAFT_25598</name>
</gene>
<dbReference type="PROSITE" id="PS51684">
    <property type="entry name" value="SAM_MT_TRM5_TYW2"/>
    <property type="match status" value="1"/>
</dbReference>
<evidence type="ECO:0000259" key="12">
    <source>
        <dbReference type="PROSITE" id="PS51684"/>
    </source>
</evidence>
<dbReference type="PANTHER" id="PTHR23245:SF36">
    <property type="entry name" value="TRNA (GUANINE(37)-N1)-METHYLTRANSFERASE"/>
    <property type="match status" value="1"/>
</dbReference>
<keyword evidence="3 10" id="KW-0489">Methyltransferase</keyword>
<feature type="binding site" evidence="10">
    <location>
        <begin position="312"/>
        <end position="313"/>
    </location>
    <ligand>
        <name>S-adenosyl-L-methionine</name>
        <dbReference type="ChEBI" id="CHEBI:59789"/>
    </ligand>
</feature>
<dbReference type="Gene3D" id="3.40.50.150">
    <property type="entry name" value="Vaccinia Virus protein VP39"/>
    <property type="match status" value="1"/>
</dbReference>
<evidence type="ECO:0000256" key="1">
    <source>
        <dbReference type="ARBA" id="ARBA00009775"/>
    </source>
</evidence>
<evidence type="ECO:0000256" key="4">
    <source>
        <dbReference type="ARBA" id="ARBA00022679"/>
    </source>
</evidence>
<dbReference type="GO" id="GO:0070901">
    <property type="term" value="P:mitochondrial tRNA methylation"/>
    <property type="evidence" value="ECO:0007669"/>
    <property type="project" value="TreeGrafter"/>
</dbReference>
<evidence type="ECO:0000256" key="6">
    <source>
        <dbReference type="ARBA" id="ARBA00022694"/>
    </source>
</evidence>
<protein>
    <recommendedName>
        <fullName evidence="10">tRNA (guanine(37)-N1)-methyltransferase</fullName>
        <ecNumber evidence="10">2.1.1.228</ecNumber>
    </recommendedName>
    <alternativeName>
        <fullName evidence="10">M1G-methyltransferase</fullName>
    </alternativeName>
    <alternativeName>
        <fullName evidence="10">tRNA [GM37] methyltransferase</fullName>
    </alternativeName>
    <alternativeName>
        <fullName evidence="10">tRNA methyltransferase 5</fullName>
    </alternativeName>
</protein>
<dbReference type="InterPro" id="IPR025792">
    <property type="entry name" value="tRNA_Gua_MeTrfase_euk"/>
</dbReference>
<dbReference type="SUPFAM" id="SSF53335">
    <property type="entry name" value="S-adenosyl-L-methionine-dependent methyltransferases"/>
    <property type="match status" value="1"/>
</dbReference>
<dbReference type="AlphaFoldDB" id="A0A136JDS4"/>
<dbReference type="InterPro" id="IPR056744">
    <property type="entry name" value="TRM5/TYW2-like_N"/>
</dbReference>
<evidence type="ECO:0000256" key="10">
    <source>
        <dbReference type="HAMAP-Rule" id="MF_03152"/>
    </source>
</evidence>
<name>A0A136JDS4_9PEZI</name>
<feature type="compositionally biased region" description="Low complexity" evidence="11">
    <location>
        <begin position="359"/>
        <end position="374"/>
    </location>
</feature>
<dbReference type="OrthoDB" id="408788at2759"/>
<keyword evidence="5 10" id="KW-0949">S-adenosyl-L-methionine</keyword>
<dbReference type="Gene3D" id="3.30.300.110">
    <property type="entry name" value="Met-10+ protein-like domains"/>
    <property type="match status" value="1"/>
</dbReference>
<keyword evidence="4 10" id="KW-0808">Transferase</keyword>
<evidence type="ECO:0000256" key="11">
    <source>
        <dbReference type="SAM" id="MobiDB-lite"/>
    </source>
</evidence>
<dbReference type="FunCoup" id="A0A136JDS4">
    <property type="interactions" value="1058"/>
</dbReference>
<comment type="catalytic activity">
    <reaction evidence="9 10">
        <text>guanosine(37) in tRNA + S-adenosyl-L-methionine = N(1)-methylguanosine(37) in tRNA + S-adenosyl-L-homocysteine + H(+)</text>
        <dbReference type="Rhea" id="RHEA:36899"/>
        <dbReference type="Rhea" id="RHEA-COMP:10145"/>
        <dbReference type="Rhea" id="RHEA-COMP:10147"/>
        <dbReference type="ChEBI" id="CHEBI:15378"/>
        <dbReference type="ChEBI" id="CHEBI:57856"/>
        <dbReference type="ChEBI" id="CHEBI:59789"/>
        <dbReference type="ChEBI" id="CHEBI:73542"/>
        <dbReference type="ChEBI" id="CHEBI:74269"/>
        <dbReference type="EC" id="2.1.1.228"/>
    </reaction>
</comment>
<keyword evidence="8 10" id="KW-0539">Nucleus</keyword>
<dbReference type="Pfam" id="PF25133">
    <property type="entry name" value="TYW2_N_2"/>
    <property type="match status" value="1"/>
</dbReference>
<dbReference type="EC" id="2.1.1.228" evidence="10"/>
<evidence type="ECO:0000256" key="9">
    <source>
        <dbReference type="ARBA" id="ARBA00047783"/>
    </source>
</evidence>
<dbReference type="GO" id="GO:0052906">
    <property type="term" value="F:tRNA (guanine(37)-N1)-methyltransferase activity"/>
    <property type="evidence" value="ECO:0007669"/>
    <property type="project" value="UniProtKB-UniRule"/>
</dbReference>
<dbReference type="GO" id="GO:0002939">
    <property type="term" value="P:tRNA N1-guanine methylation"/>
    <property type="evidence" value="ECO:0007669"/>
    <property type="project" value="TreeGrafter"/>
</dbReference>
<dbReference type="Pfam" id="PF02475">
    <property type="entry name" value="TRM5-TYW2_MTfase"/>
    <property type="match status" value="1"/>
</dbReference>
<feature type="binding site" evidence="10">
    <location>
        <position position="246"/>
    </location>
    <ligand>
        <name>S-adenosyl-L-methionine</name>
        <dbReference type="ChEBI" id="CHEBI:59789"/>
    </ligand>
</feature>
<evidence type="ECO:0000256" key="8">
    <source>
        <dbReference type="ARBA" id="ARBA00023242"/>
    </source>
</evidence>